<gene>
    <name evidence="1" type="ORF">GCM10010307_30840</name>
</gene>
<dbReference type="Proteomes" id="UP001500151">
    <property type="component" value="Unassembled WGS sequence"/>
</dbReference>
<accession>A0ABN3QUH9</accession>
<evidence type="ECO:0000313" key="1">
    <source>
        <dbReference type="EMBL" id="GAA2635007.1"/>
    </source>
</evidence>
<name>A0ABN3QUH9_9ACTN</name>
<sequence>MLTSPADFNIRLADWLTRANRRIHRTLQTRPADRLEADRSRMLTLPPIAPPGSAADAHRAPPRSPVVAGRVPYRSSRRASLRLAQLVTGVPWITCAPELGSTKSIAAKILTRLGDELQTLALWPDFEARVDQIADCLESDPNRIDYGQHRRALATWSMPDEHRRALTAGIPRLRRLHERADADVGTVLTFRQVTQGHYVHSPTIRARSRGAARAALVGKLGPLMAGDLRKERLRLHHRVTAYADHIAEACDQHGCRDPLLLSQDAMRLTGRSLEHLGDEG</sequence>
<keyword evidence="2" id="KW-1185">Reference proteome</keyword>
<dbReference type="EMBL" id="BAAASJ010000031">
    <property type="protein sequence ID" value="GAA2635007.1"/>
    <property type="molecule type" value="Genomic_DNA"/>
</dbReference>
<evidence type="ECO:0000313" key="2">
    <source>
        <dbReference type="Proteomes" id="UP001500151"/>
    </source>
</evidence>
<protein>
    <submittedName>
        <fullName evidence="1">Uncharacterized protein</fullName>
    </submittedName>
</protein>
<organism evidence="1 2">
    <name type="scientific">Streptomyces vastus</name>
    <dbReference type="NCBI Taxonomy" id="285451"/>
    <lineage>
        <taxon>Bacteria</taxon>
        <taxon>Bacillati</taxon>
        <taxon>Actinomycetota</taxon>
        <taxon>Actinomycetes</taxon>
        <taxon>Kitasatosporales</taxon>
        <taxon>Streptomycetaceae</taxon>
        <taxon>Streptomyces</taxon>
    </lineage>
</organism>
<reference evidence="1 2" key="1">
    <citation type="journal article" date="2019" name="Int. J. Syst. Evol. Microbiol.">
        <title>The Global Catalogue of Microorganisms (GCM) 10K type strain sequencing project: providing services to taxonomists for standard genome sequencing and annotation.</title>
        <authorList>
            <consortium name="The Broad Institute Genomics Platform"/>
            <consortium name="The Broad Institute Genome Sequencing Center for Infectious Disease"/>
            <person name="Wu L."/>
            <person name="Ma J."/>
        </authorList>
    </citation>
    <scope>NUCLEOTIDE SEQUENCE [LARGE SCALE GENOMIC DNA]</scope>
    <source>
        <strain evidence="1 2">JCM 4524</strain>
    </source>
</reference>
<proteinExistence type="predicted"/>
<comment type="caution">
    <text evidence="1">The sequence shown here is derived from an EMBL/GenBank/DDBJ whole genome shotgun (WGS) entry which is preliminary data.</text>
</comment>